<keyword evidence="12" id="KW-0997">Cell inner membrane</keyword>
<dbReference type="EMBL" id="JAMXIB010000005">
    <property type="protein sequence ID" value="MCO5724815.1"/>
    <property type="molecule type" value="Genomic_DNA"/>
</dbReference>
<dbReference type="RefSeq" id="WP_252741189.1">
    <property type="nucleotide sequence ID" value="NZ_JAMXIB010000005.1"/>
</dbReference>
<dbReference type="Gene3D" id="3.10.520.10">
    <property type="entry name" value="ApbE-like domains"/>
    <property type="match status" value="1"/>
</dbReference>
<comment type="subcellular location">
    <subcellularLocation>
        <location evidence="12">Cell inner membrane</location>
        <topology evidence="12">Lipid-anchor</topology>
        <orientation evidence="12">Periplasmic side</orientation>
    </subcellularLocation>
</comment>
<comment type="function">
    <text evidence="12">Flavin transferase that catalyzes the transfer of the FMN moiety of FAD and its covalent binding to the hydroxyl group of a threonine residue in a target flavoprotein.</text>
</comment>
<keyword evidence="14" id="KW-1185">Reference proteome</keyword>
<keyword evidence="4 11" id="KW-0285">Flavoprotein</keyword>
<dbReference type="Proteomes" id="UP001206312">
    <property type="component" value="Unassembled WGS sequence"/>
</dbReference>
<evidence type="ECO:0000256" key="2">
    <source>
        <dbReference type="ARBA" id="ARBA00011955"/>
    </source>
</evidence>
<keyword evidence="12" id="KW-1003">Cell membrane</keyword>
<evidence type="ECO:0000256" key="6">
    <source>
        <dbReference type="ARBA" id="ARBA00022723"/>
    </source>
</evidence>
<name>A0ABT1AYX8_9FLAO</name>
<sequence length="339" mass="37346">MPALSKFRLFLAFIATGLLLGCRPGDLLREQVYQGGALGTSYAIKLYAPGTMDLQPGIDSVFRVINQSLSTYLPDSDISRINRGDTTVAVDAQFREVFEASGLIYRRTGGYFDPTVGVLVDAWGFGPGPALEMDSLRADSLLQYVGFDKVRLTPDHRVVKQRHGIRLDFNAIAKGYAIDRLAAMIEKQGIRDYLVEVGGELRARGGNLDKGQDWRVGIDDPQVEQGRAIKRIIVLADQSMASSGNYRKFRIDSLTGQKYVHTVDPHTGFTRNANILAATVLAPTCMVADGYATAFMAMDLEASRQLLSESPELEGYLIYLDGEGETREFMTPGFEALLR</sequence>
<evidence type="ECO:0000256" key="5">
    <source>
        <dbReference type="ARBA" id="ARBA00022679"/>
    </source>
</evidence>
<evidence type="ECO:0000256" key="4">
    <source>
        <dbReference type="ARBA" id="ARBA00022630"/>
    </source>
</evidence>
<accession>A0ABT1AYX8</accession>
<dbReference type="SUPFAM" id="SSF143631">
    <property type="entry name" value="ApbE-like"/>
    <property type="match status" value="1"/>
</dbReference>
<gene>
    <name evidence="13" type="ORF">NG653_08085</name>
</gene>
<dbReference type="PIRSF" id="PIRSF006268">
    <property type="entry name" value="ApbE"/>
    <property type="match status" value="1"/>
</dbReference>
<evidence type="ECO:0000256" key="1">
    <source>
        <dbReference type="ARBA" id="ARBA00001946"/>
    </source>
</evidence>
<dbReference type="GO" id="GO:0016740">
    <property type="term" value="F:transferase activity"/>
    <property type="evidence" value="ECO:0007669"/>
    <property type="project" value="UniProtKB-KW"/>
</dbReference>
<evidence type="ECO:0000313" key="13">
    <source>
        <dbReference type="EMBL" id="MCO5724815.1"/>
    </source>
</evidence>
<dbReference type="PANTHER" id="PTHR30040">
    <property type="entry name" value="THIAMINE BIOSYNTHESIS LIPOPROTEIN APBE"/>
    <property type="match status" value="1"/>
</dbReference>
<proteinExistence type="inferred from homology"/>
<reference evidence="13 14" key="1">
    <citation type="submission" date="2022-06" db="EMBL/GenBank/DDBJ databases">
        <authorList>
            <person name="Xuan X."/>
        </authorList>
    </citation>
    <scope>NUCLEOTIDE SEQUENCE [LARGE SCALE GENOMIC DNA]</scope>
    <source>
        <strain evidence="13 14">2V75</strain>
    </source>
</reference>
<comment type="caution">
    <text evidence="13">The sequence shown here is derived from an EMBL/GenBank/DDBJ whole genome shotgun (WGS) entry which is preliminary data.</text>
</comment>
<comment type="similarity">
    <text evidence="11 12">Belongs to the ApbE family.</text>
</comment>
<dbReference type="EC" id="2.7.1.180" evidence="2 11"/>
<keyword evidence="8 11" id="KW-0460">Magnesium</keyword>
<evidence type="ECO:0000256" key="8">
    <source>
        <dbReference type="ARBA" id="ARBA00022842"/>
    </source>
</evidence>
<evidence type="ECO:0000256" key="10">
    <source>
        <dbReference type="ARBA" id="ARBA00048540"/>
    </source>
</evidence>
<keyword evidence="12" id="KW-0449">Lipoprotein</keyword>
<dbReference type="InterPro" id="IPR024932">
    <property type="entry name" value="ApbE"/>
</dbReference>
<keyword evidence="6 11" id="KW-0479">Metal-binding</keyword>
<dbReference type="InterPro" id="IPR003374">
    <property type="entry name" value="ApbE-like_sf"/>
</dbReference>
<organism evidence="13 14">
    <name type="scientific">Robiginitalea marina</name>
    <dbReference type="NCBI Taxonomy" id="2954105"/>
    <lineage>
        <taxon>Bacteria</taxon>
        <taxon>Pseudomonadati</taxon>
        <taxon>Bacteroidota</taxon>
        <taxon>Flavobacteriia</taxon>
        <taxon>Flavobacteriales</taxon>
        <taxon>Flavobacteriaceae</taxon>
        <taxon>Robiginitalea</taxon>
    </lineage>
</organism>
<keyword evidence="5 11" id="KW-0808">Transferase</keyword>
<keyword evidence="7 11" id="KW-0274">FAD</keyword>
<evidence type="ECO:0000256" key="7">
    <source>
        <dbReference type="ARBA" id="ARBA00022827"/>
    </source>
</evidence>
<dbReference type="PANTHER" id="PTHR30040:SF2">
    <property type="entry name" value="FAD:PROTEIN FMN TRANSFERASE"/>
    <property type="match status" value="1"/>
</dbReference>
<dbReference type="Pfam" id="PF02424">
    <property type="entry name" value="ApbE"/>
    <property type="match status" value="1"/>
</dbReference>
<evidence type="ECO:0000256" key="9">
    <source>
        <dbReference type="ARBA" id="ARBA00031306"/>
    </source>
</evidence>
<evidence type="ECO:0000313" key="14">
    <source>
        <dbReference type="Proteomes" id="UP001206312"/>
    </source>
</evidence>
<evidence type="ECO:0000256" key="12">
    <source>
        <dbReference type="RuleBase" id="RU363002"/>
    </source>
</evidence>
<evidence type="ECO:0000256" key="3">
    <source>
        <dbReference type="ARBA" id="ARBA00016337"/>
    </source>
</evidence>
<comment type="cofactor">
    <cofactor evidence="1 12">
        <name>Mg(2+)</name>
        <dbReference type="ChEBI" id="CHEBI:18420"/>
    </cofactor>
</comment>
<protein>
    <recommendedName>
        <fullName evidence="3 11">FAD:protein FMN transferase</fullName>
        <ecNumber evidence="2 11">2.7.1.180</ecNumber>
    </recommendedName>
    <alternativeName>
        <fullName evidence="9 11">Flavin transferase</fullName>
    </alternativeName>
</protein>
<keyword evidence="12" id="KW-0472">Membrane</keyword>
<evidence type="ECO:0000256" key="11">
    <source>
        <dbReference type="PIRNR" id="PIRNR006268"/>
    </source>
</evidence>
<dbReference type="PROSITE" id="PS51257">
    <property type="entry name" value="PROKAR_LIPOPROTEIN"/>
    <property type="match status" value="1"/>
</dbReference>
<comment type="catalytic activity">
    <reaction evidence="10 11 12">
        <text>L-threonyl-[protein] + FAD = FMN-L-threonyl-[protein] + AMP + H(+)</text>
        <dbReference type="Rhea" id="RHEA:36847"/>
        <dbReference type="Rhea" id="RHEA-COMP:11060"/>
        <dbReference type="Rhea" id="RHEA-COMP:11061"/>
        <dbReference type="ChEBI" id="CHEBI:15378"/>
        <dbReference type="ChEBI" id="CHEBI:30013"/>
        <dbReference type="ChEBI" id="CHEBI:57692"/>
        <dbReference type="ChEBI" id="CHEBI:74257"/>
        <dbReference type="ChEBI" id="CHEBI:456215"/>
        <dbReference type="EC" id="2.7.1.180"/>
    </reaction>
</comment>